<proteinExistence type="predicted"/>
<feature type="compositionally biased region" description="Polar residues" evidence="1">
    <location>
        <begin position="60"/>
        <end position="70"/>
    </location>
</feature>
<name>A0A5N7BP35_9EURO</name>
<accession>A0A5N7BP35</accession>
<gene>
    <name evidence="2" type="ORF">BDV26DRAFT_93180</name>
</gene>
<reference evidence="2 3" key="1">
    <citation type="submission" date="2019-04" db="EMBL/GenBank/DDBJ databases">
        <title>Friends and foes A comparative genomics studyof 23 Aspergillus species from section Flavi.</title>
        <authorList>
            <consortium name="DOE Joint Genome Institute"/>
            <person name="Kjaerbolling I."/>
            <person name="Vesth T."/>
            <person name="Frisvad J.C."/>
            <person name="Nybo J.L."/>
            <person name="Theobald S."/>
            <person name="Kildgaard S."/>
            <person name="Isbrandt T."/>
            <person name="Kuo A."/>
            <person name="Sato A."/>
            <person name="Lyhne E.K."/>
            <person name="Kogle M.E."/>
            <person name="Wiebenga A."/>
            <person name="Kun R.S."/>
            <person name="Lubbers R.J."/>
            <person name="Makela M.R."/>
            <person name="Barry K."/>
            <person name="Chovatia M."/>
            <person name="Clum A."/>
            <person name="Daum C."/>
            <person name="Haridas S."/>
            <person name="He G."/>
            <person name="LaButti K."/>
            <person name="Lipzen A."/>
            <person name="Mondo S."/>
            <person name="Riley R."/>
            <person name="Salamov A."/>
            <person name="Simmons B.A."/>
            <person name="Magnuson J.K."/>
            <person name="Henrissat B."/>
            <person name="Mortensen U.H."/>
            <person name="Larsen T.O."/>
            <person name="Devries R.P."/>
            <person name="Grigoriev I.V."/>
            <person name="Machida M."/>
            <person name="Baker S.E."/>
            <person name="Andersen M.R."/>
        </authorList>
    </citation>
    <scope>NUCLEOTIDE SEQUENCE [LARGE SCALE GENOMIC DNA]</scope>
    <source>
        <strain evidence="2 3">IBT 29228</strain>
    </source>
</reference>
<organism evidence="2 3">
    <name type="scientific">Aspergillus bertholletiae</name>
    <dbReference type="NCBI Taxonomy" id="1226010"/>
    <lineage>
        <taxon>Eukaryota</taxon>
        <taxon>Fungi</taxon>
        <taxon>Dikarya</taxon>
        <taxon>Ascomycota</taxon>
        <taxon>Pezizomycotina</taxon>
        <taxon>Eurotiomycetes</taxon>
        <taxon>Eurotiomycetidae</taxon>
        <taxon>Eurotiales</taxon>
        <taxon>Aspergillaceae</taxon>
        <taxon>Aspergillus</taxon>
        <taxon>Aspergillus subgen. Circumdati</taxon>
    </lineage>
</organism>
<evidence type="ECO:0000313" key="2">
    <source>
        <dbReference type="EMBL" id="KAE8383595.1"/>
    </source>
</evidence>
<feature type="region of interest" description="Disordered" evidence="1">
    <location>
        <begin position="190"/>
        <end position="252"/>
    </location>
</feature>
<feature type="compositionally biased region" description="Polar residues" evidence="1">
    <location>
        <begin position="215"/>
        <end position="229"/>
    </location>
</feature>
<evidence type="ECO:0000256" key="1">
    <source>
        <dbReference type="SAM" id="MobiDB-lite"/>
    </source>
</evidence>
<protein>
    <submittedName>
        <fullName evidence="2">Uncharacterized protein</fullName>
    </submittedName>
</protein>
<dbReference type="OrthoDB" id="4349176at2759"/>
<keyword evidence="3" id="KW-1185">Reference proteome</keyword>
<dbReference type="Proteomes" id="UP000326198">
    <property type="component" value="Unassembled WGS sequence"/>
</dbReference>
<dbReference type="AlphaFoldDB" id="A0A5N7BP35"/>
<feature type="region of interest" description="Disordered" evidence="1">
    <location>
        <begin position="1"/>
        <end position="75"/>
    </location>
</feature>
<evidence type="ECO:0000313" key="3">
    <source>
        <dbReference type="Proteomes" id="UP000326198"/>
    </source>
</evidence>
<sequence>MNPIDLSSLEGPPVIYRPHSTNPYSGIPSIQLDYSALPLEAHDGLPSHPPRPASADPVPSSRQKSPSIASGVSWHRRERGNIQHPANLTPGNGIRHGVPERRVDYPAARRPISHPGPSSPLSLFNSHPGVERPVRTQSASPSHQLIWLDEQNIWVRAHITVSTSSYPTTANIPGQVPTLTHSRSMDTYFTNTSERDPDIPTSPPPPYERHIFDQPITSPGVSRGESSSRMPEHDSMWTAVAGRRANRGPFGN</sequence>
<dbReference type="EMBL" id="ML736154">
    <property type="protein sequence ID" value="KAE8383595.1"/>
    <property type="molecule type" value="Genomic_DNA"/>
</dbReference>